<accession>K3V287</accession>
<organism evidence="1 2">
    <name type="scientific">Fusarium pseudograminearum (strain CS3096)</name>
    <name type="common">Wheat and barley crown-rot fungus</name>
    <dbReference type="NCBI Taxonomy" id="1028729"/>
    <lineage>
        <taxon>Eukaryota</taxon>
        <taxon>Fungi</taxon>
        <taxon>Dikarya</taxon>
        <taxon>Ascomycota</taxon>
        <taxon>Pezizomycotina</taxon>
        <taxon>Sordariomycetes</taxon>
        <taxon>Hypocreomycetidae</taxon>
        <taxon>Hypocreales</taxon>
        <taxon>Nectriaceae</taxon>
        <taxon>Fusarium</taxon>
    </lineage>
</organism>
<proteinExistence type="predicted"/>
<dbReference type="RefSeq" id="XP_061844460.1">
    <property type="nucleotide sequence ID" value="XM_061988427.1"/>
</dbReference>
<evidence type="ECO:0000313" key="1">
    <source>
        <dbReference type="EMBL" id="EKJ79336.1"/>
    </source>
</evidence>
<comment type="caution">
    <text evidence="1">The sequence shown here is derived from an EMBL/GenBank/DDBJ whole genome shotgun (WGS) entry which is preliminary data.</text>
</comment>
<gene>
    <name evidence="1" type="ORF">FPSE_00476</name>
</gene>
<dbReference type="HOGENOM" id="CLU_3417270_0_0_1"/>
<sequence length="26" mass="2859">MTCKVRIHPATTAFELTNNLVSNLAN</sequence>
<protein>
    <submittedName>
        <fullName evidence="1">Uncharacterized protein</fullName>
    </submittedName>
</protein>
<dbReference type="EMBL" id="AFNW01000010">
    <property type="protein sequence ID" value="EKJ79336.1"/>
    <property type="molecule type" value="Genomic_DNA"/>
</dbReference>
<name>K3V287_FUSPC</name>
<evidence type="ECO:0000313" key="2">
    <source>
        <dbReference type="Proteomes" id="UP000007978"/>
    </source>
</evidence>
<keyword evidence="2" id="KW-1185">Reference proteome</keyword>
<dbReference type="GeneID" id="20359096"/>
<reference evidence="1 2" key="1">
    <citation type="journal article" date="2012" name="PLoS Pathog.">
        <title>Comparative pathogenomics reveals horizontally acquired novel virulence genes in fungi infecting cereal hosts.</title>
        <authorList>
            <person name="Gardiner D.M."/>
            <person name="McDonald M.C."/>
            <person name="Covarelli L."/>
            <person name="Solomon P.S."/>
            <person name="Rusu A.G."/>
            <person name="Marshall M."/>
            <person name="Kazan K."/>
            <person name="Chakraborty S."/>
            <person name="McDonald B.A."/>
            <person name="Manners J.M."/>
        </authorList>
    </citation>
    <scope>NUCLEOTIDE SEQUENCE [LARGE SCALE GENOMIC DNA]</scope>
    <source>
        <strain evidence="1 2">CS3096</strain>
    </source>
</reference>
<dbReference type="AlphaFoldDB" id="K3V287"/>
<dbReference type="Proteomes" id="UP000007978">
    <property type="component" value="Chromosome 1"/>
</dbReference>